<protein>
    <submittedName>
        <fullName evidence="1">Glycosyltransferase family 1 protein</fullName>
    </submittedName>
</protein>
<organism evidence="1 2">
    <name type="scientific">Luteibacter flocculans</name>
    <dbReference type="NCBI Taxonomy" id="2780091"/>
    <lineage>
        <taxon>Bacteria</taxon>
        <taxon>Pseudomonadati</taxon>
        <taxon>Pseudomonadota</taxon>
        <taxon>Gammaproteobacteria</taxon>
        <taxon>Lysobacterales</taxon>
        <taxon>Rhodanobacteraceae</taxon>
        <taxon>Luteibacter</taxon>
    </lineage>
</organism>
<dbReference type="Gene3D" id="3.40.50.2000">
    <property type="entry name" value="Glycogen Phosphorylase B"/>
    <property type="match status" value="2"/>
</dbReference>
<gene>
    <name evidence="1" type="ORF">IM816_08740</name>
</gene>
<dbReference type="InterPro" id="IPR050426">
    <property type="entry name" value="Glycosyltransferase_28"/>
</dbReference>
<dbReference type="Proteomes" id="UP001056681">
    <property type="component" value="Chromosome"/>
</dbReference>
<name>A0ABY4TB73_9GAMM</name>
<dbReference type="PANTHER" id="PTHR48050:SF13">
    <property type="entry name" value="STEROL 3-BETA-GLUCOSYLTRANSFERASE UGT80A2"/>
    <property type="match status" value="1"/>
</dbReference>
<dbReference type="Pfam" id="PF00201">
    <property type="entry name" value="UDPGT"/>
    <property type="match status" value="1"/>
</dbReference>
<dbReference type="PANTHER" id="PTHR48050">
    <property type="entry name" value="STEROL 3-BETA-GLUCOSYLTRANSFERASE"/>
    <property type="match status" value="1"/>
</dbReference>
<dbReference type="EMBL" id="CP063231">
    <property type="protein sequence ID" value="URL60144.1"/>
    <property type="molecule type" value="Genomic_DNA"/>
</dbReference>
<dbReference type="InterPro" id="IPR002213">
    <property type="entry name" value="UDP_glucos_trans"/>
</dbReference>
<keyword evidence="2" id="KW-1185">Reference proteome</keyword>
<accession>A0ABY4TB73</accession>
<proteinExistence type="predicted"/>
<reference evidence="1" key="1">
    <citation type="submission" date="2020-10" db="EMBL/GenBank/DDBJ databases">
        <title>Whole-genome sequence of Luteibacter sp. EIF3.</title>
        <authorList>
            <person name="Friedrich I."/>
            <person name="Hertel R."/>
            <person name="Daniel R."/>
        </authorList>
    </citation>
    <scope>NUCLEOTIDE SEQUENCE</scope>
    <source>
        <strain evidence="1">EIF3</strain>
    </source>
</reference>
<sequence>MSRVLFCVVPERGHVNPCMGPALALKAMGHAVAFHAPGDIRHQVRRAGEFECFGPVESPRPADWRRGAEFAKQVRDPSWLREWVRSLLIDGVPAEIDRIRESIGRWRPDIVVIDPLLYAAAIAADAEGLPWVAMSNSLNPVLPPSLNSDLLATVRWLAPSRDALFAAHGMSPTFRGCDVISPWLTIAFTTEALAADAPPDVALVGPSLPATLRGDEPDFSWERLDPALPLVYMSLGSQIYYQPQMFSKVIEATRDLPVQLVLSMADLLDTNELPTLGPHMHAVRYAPQLAMLDRASLFITHGGANSVMEALSFGVPMIISPLCNDQFHQVHFVERAGVGRRLDLEHASRDDIADAITGLMTSEQVKANVARVAKSYRRPGSTEAAQLISELAAGNRRATAS</sequence>
<evidence type="ECO:0000313" key="2">
    <source>
        <dbReference type="Proteomes" id="UP001056681"/>
    </source>
</evidence>
<dbReference type="SUPFAM" id="SSF53756">
    <property type="entry name" value="UDP-Glycosyltransferase/glycogen phosphorylase"/>
    <property type="match status" value="1"/>
</dbReference>
<dbReference type="RefSeq" id="WP_250340597.1">
    <property type="nucleotide sequence ID" value="NZ_CP063231.1"/>
</dbReference>
<evidence type="ECO:0000313" key="1">
    <source>
        <dbReference type="EMBL" id="URL60144.1"/>
    </source>
</evidence>
<dbReference type="CDD" id="cd03784">
    <property type="entry name" value="GT1_Gtf-like"/>
    <property type="match status" value="1"/>
</dbReference>